<dbReference type="KEGG" id="azm:DM194_06440"/>
<evidence type="ECO:0000313" key="1">
    <source>
        <dbReference type="EMBL" id="AWU93930.1"/>
    </source>
</evidence>
<dbReference type="EMBL" id="CP029829">
    <property type="protein sequence ID" value="AWU93930.1"/>
    <property type="molecule type" value="Genomic_DNA"/>
</dbReference>
<dbReference type="RefSeq" id="WP_111066466.1">
    <property type="nucleotide sequence ID" value="NZ_CP029829.1"/>
</dbReference>
<organism evidence="1 2">
    <name type="scientific">Azospirillum ramasamyi</name>
    <dbReference type="NCBI Taxonomy" id="682998"/>
    <lineage>
        <taxon>Bacteria</taxon>
        <taxon>Pseudomonadati</taxon>
        <taxon>Pseudomonadota</taxon>
        <taxon>Alphaproteobacteria</taxon>
        <taxon>Rhodospirillales</taxon>
        <taxon>Azospirillaceae</taxon>
        <taxon>Azospirillum</taxon>
    </lineage>
</organism>
<sequence>MSSLSLHHGDHDIHGDSLSLHPVRDFVADWLEATPAAIMMRPVGAFLADWVKATPLAILYRTLQR</sequence>
<evidence type="ECO:0000313" key="2">
    <source>
        <dbReference type="Proteomes" id="UP000249605"/>
    </source>
</evidence>
<keyword evidence="2" id="KW-1185">Reference proteome</keyword>
<dbReference type="Proteomes" id="UP000249605">
    <property type="component" value="Chromosome"/>
</dbReference>
<protein>
    <submittedName>
        <fullName evidence="1">Uncharacterized protein</fullName>
    </submittedName>
</protein>
<name>A0A2U9S2Z7_9PROT</name>
<reference evidence="1 2" key="1">
    <citation type="journal article" date="2019" name="Int. J. Syst. Evol. Microbiol.">
        <title>Azospirillum ramasamyi sp. nov., a novel diazotrophic bacterium isolated from fermented bovine products.</title>
        <authorList>
            <person name="Anandham R."/>
            <person name="Heo J."/>
            <person name="Krishnamoorthy R."/>
            <person name="SenthilKumar M."/>
            <person name="Gopal N.O."/>
            <person name="Kim S.J."/>
            <person name="Kwon S.W."/>
        </authorList>
    </citation>
    <scope>NUCLEOTIDE SEQUENCE [LARGE SCALE GENOMIC DNA]</scope>
    <source>
        <strain evidence="1 2">M2T2B2</strain>
    </source>
</reference>
<dbReference type="AlphaFoldDB" id="A0A2U9S2Z7"/>
<proteinExistence type="predicted"/>
<dbReference type="OrthoDB" id="7307023at2"/>
<accession>A0A2U9S2Z7</accession>
<gene>
    <name evidence="1" type="ORF">DM194_06440</name>
</gene>